<dbReference type="SUPFAM" id="SSF90123">
    <property type="entry name" value="ABC transporter transmembrane region"/>
    <property type="match status" value="1"/>
</dbReference>
<evidence type="ECO:0000256" key="7">
    <source>
        <dbReference type="SAM" id="MobiDB-lite"/>
    </source>
</evidence>
<keyword evidence="6 8" id="KW-0472">Membrane</keyword>
<keyword evidence="3" id="KW-0547">Nucleotide-binding</keyword>
<dbReference type="PANTHER" id="PTHR24221:SF654">
    <property type="entry name" value="ATP-BINDING CASSETTE SUB-FAMILY B MEMBER 6"/>
    <property type="match status" value="1"/>
</dbReference>
<feature type="transmembrane region" description="Helical" evidence="8">
    <location>
        <begin position="172"/>
        <end position="193"/>
    </location>
</feature>
<keyword evidence="12" id="KW-1185">Reference proteome</keyword>
<dbReference type="Pfam" id="PF00664">
    <property type="entry name" value="ABC_membrane"/>
    <property type="match status" value="1"/>
</dbReference>
<evidence type="ECO:0000256" key="8">
    <source>
        <dbReference type="SAM" id="Phobius"/>
    </source>
</evidence>
<evidence type="ECO:0000259" key="10">
    <source>
        <dbReference type="PROSITE" id="PS50929"/>
    </source>
</evidence>
<dbReference type="InterPro" id="IPR036640">
    <property type="entry name" value="ABC1_TM_sf"/>
</dbReference>
<evidence type="ECO:0000256" key="3">
    <source>
        <dbReference type="ARBA" id="ARBA00022741"/>
    </source>
</evidence>
<feature type="transmembrane region" description="Helical" evidence="8">
    <location>
        <begin position="54"/>
        <end position="75"/>
    </location>
</feature>
<proteinExistence type="predicted"/>
<feature type="region of interest" description="Disordered" evidence="7">
    <location>
        <begin position="618"/>
        <end position="648"/>
    </location>
</feature>
<dbReference type="PROSITE" id="PS50929">
    <property type="entry name" value="ABC_TM1F"/>
    <property type="match status" value="1"/>
</dbReference>
<sequence>MRGLAQPGPGSGDGRVGTVDLSTESLQSAARSQKSILRRGLGLLGIAIRTEPRVFAVAVTGSAVYGVMTVGSAWAVGWATDHAVLPAFRDGKVPAGATAAAGLLILGVALAKVLGIIGRRLLAGVMQFRLQARYRRSVAERYLQLPLSWHRRHPTGQLLSNAGSDVDMAWQFIAPLPMSLGVLIMMVAALVSMVLTDPVLAIVGFLLFPAIIVLNTVYQRFAAPRLAAAQEQRAGVAEIAHESFDGGLVVKTLGREDVETVRFAEAADRLRDANIAAGRARAFFDPALEAVPNLGVLVALLVGTSRVASGAIQPGQVVQIAYLITLLAFPLRAIGWVLGELPRAVVGYERVKAVLDARGDMEFGTRRAGAGSGTAAATVELDHVGFGYDGQAILQDVALTLRPGATIALVGPTGSGKSTLTGLLARLADPTSGTVRLDGQDLRDFARGEIPAQVALVPQQTFLFQDSIRDNIRLDREADDERIWAALRLAQAERFVKRLPDGLDTVIGERGATLSGGQRQRLALARALIREPRLLILDDCTASVDPQVEAAILSGLREAAGEGTLASTVLVVAYRKATIALADEVVYLEHGRIVDQGTHTELVERCDGYRDLITAYERDHDERAQGGDADDDTRIPEQRDGELQEAGR</sequence>
<dbReference type="PROSITE" id="PS00211">
    <property type="entry name" value="ABC_TRANSPORTER_1"/>
    <property type="match status" value="1"/>
</dbReference>
<dbReference type="InterPro" id="IPR027417">
    <property type="entry name" value="P-loop_NTPase"/>
</dbReference>
<keyword evidence="2 8" id="KW-0812">Transmembrane</keyword>
<feature type="compositionally biased region" description="Basic and acidic residues" evidence="7">
    <location>
        <begin position="632"/>
        <end position="648"/>
    </location>
</feature>
<feature type="domain" description="ABC transporter" evidence="9">
    <location>
        <begin position="379"/>
        <end position="615"/>
    </location>
</feature>
<evidence type="ECO:0000256" key="6">
    <source>
        <dbReference type="ARBA" id="ARBA00023136"/>
    </source>
</evidence>
<dbReference type="InterPro" id="IPR039421">
    <property type="entry name" value="Type_1_exporter"/>
</dbReference>
<comment type="caution">
    <text evidence="11">The sequence shown here is derived from an EMBL/GenBank/DDBJ whole genome shotgun (WGS) entry which is preliminary data.</text>
</comment>
<keyword evidence="5 8" id="KW-1133">Transmembrane helix</keyword>
<keyword evidence="4 11" id="KW-0067">ATP-binding</keyword>
<dbReference type="SMART" id="SM00382">
    <property type="entry name" value="AAA"/>
    <property type="match status" value="1"/>
</dbReference>
<evidence type="ECO:0000259" key="9">
    <source>
        <dbReference type="PROSITE" id="PS50893"/>
    </source>
</evidence>
<feature type="transmembrane region" description="Helical" evidence="8">
    <location>
        <begin position="95"/>
        <end position="117"/>
    </location>
</feature>
<evidence type="ECO:0000313" key="11">
    <source>
        <dbReference type="EMBL" id="GAA2004519.1"/>
    </source>
</evidence>
<dbReference type="RefSeq" id="WP_425558869.1">
    <property type="nucleotide sequence ID" value="NZ_BAAAQM010000082.1"/>
</dbReference>
<dbReference type="EMBL" id="BAAAQM010000082">
    <property type="protein sequence ID" value="GAA2004519.1"/>
    <property type="molecule type" value="Genomic_DNA"/>
</dbReference>
<evidence type="ECO:0000256" key="5">
    <source>
        <dbReference type="ARBA" id="ARBA00022989"/>
    </source>
</evidence>
<evidence type="ECO:0000256" key="1">
    <source>
        <dbReference type="ARBA" id="ARBA00004651"/>
    </source>
</evidence>
<dbReference type="GO" id="GO:0005524">
    <property type="term" value="F:ATP binding"/>
    <property type="evidence" value="ECO:0007669"/>
    <property type="project" value="UniProtKB-KW"/>
</dbReference>
<reference evidence="12" key="1">
    <citation type="journal article" date="2019" name="Int. J. Syst. Evol. Microbiol.">
        <title>The Global Catalogue of Microorganisms (GCM) 10K type strain sequencing project: providing services to taxonomists for standard genome sequencing and annotation.</title>
        <authorList>
            <consortium name="The Broad Institute Genomics Platform"/>
            <consortium name="The Broad Institute Genome Sequencing Center for Infectious Disease"/>
            <person name="Wu L."/>
            <person name="Ma J."/>
        </authorList>
    </citation>
    <scope>NUCLEOTIDE SEQUENCE [LARGE SCALE GENOMIC DNA]</scope>
    <source>
        <strain evidence="12">JCM 16013</strain>
    </source>
</reference>
<dbReference type="PANTHER" id="PTHR24221">
    <property type="entry name" value="ATP-BINDING CASSETTE SUB-FAMILY B"/>
    <property type="match status" value="1"/>
</dbReference>
<protein>
    <submittedName>
        <fullName evidence="11">ABC transporter ATP-binding protein</fullName>
    </submittedName>
</protein>
<dbReference type="InterPro" id="IPR011527">
    <property type="entry name" value="ABC1_TM_dom"/>
</dbReference>
<dbReference type="PROSITE" id="PS50893">
    <property type="entry name" value="ABC_TRANSPORTER_2"/>
    <property type="match status" value="1"/>
</dbReference>
<evidence type="ECO:0000313" key="12">
    <source>
        <dbReference type="Proteomes" id="UP001499854"/>
    </source>
</evidence>
<dbReference type="InterPro" id="IPR003593">
    <property type="entry name" value="AAA+_ATPase"/>
</dbReference>
<organism evidence="11 12">
    <name type="scientific">Catenulispora subtropica</name>
    <dbReference type="NCBI Taxonomy" id="450798"/>
    <lineage>
        <taxon>Bacteria</taxon>
        <taxon>Bacillati</taxon>
        <taxon>Actinomycetota</taxon>
        <taxon>Actinomycetes</taxon>
        <taxon>Catenulisporales</taxon>
        <taxon>Catenulisporaceae</taxon>
        <taxon>Catenulispora</taxon>
    </lineage>
</organism>
<dbReference type="SUPFAM" id="SSF52540">
    <property type="entry name" value="P-loop containing nucleoside triphosphate hydrolases"/>
    <property type="match status" value="1"/>
</dbReference>
<feature type="domain" description="ABC transmembrane type-1" evidence="10">
    <location>
        <begin position="56"/>
        <end position="343"/>
    </location>
</feature>
<dbReference type="Proteomes" id="UP001499854">
    <property type="component" value="Unassembled WGS sequence"/>
</dbReference>
<dbReference type="InterPro" id="IPR017871">
    <property type="entry name" value="ABC_transporter-like_CS"/>
</dbReference>
<accession>A0ABP5EPV0</accession>
<dbReference type="Pfam" id="PF00005">
    <property type="entry name" value="ABC_tran"/>
    <property type="match status" value="1"/>
</dbReference>
<comment type="subcellular location">
    <subcellularLocation>
        <location evidence="1">Cell membrane</location>
        <topology evidence="1">Multi-pass membrane protein</topology>
    </subcellularLocation>
</comment>
<dbReference type="InterPro" id="IPR003439">
    <property type="entry name" value="ABC_transporter-like_ATP-bd"/>
</dbReference>
<evidence type="ECO:0000256" key="4">
    <source>
        <dbReference type="ARBA" id="ARBA00022840"/>
    </source>
</evidence>
<dbReference type="Gene3D" id="1.20.1560.10">
    <property type="entry name" value="ABC transporter type 1, transmembrane domain"/>
    <property type="match status" value="1"/>
</dbReference>
<name>A0ABP5EPV0_9ACTN</name>
<evidence type="ECO:0000256" key="2">
    <source>
        <dbReference type="ARBA" id="ARBA00022692"/>
    </source>
</evidence>
<dbReference type="Gene3D" id="3.40.50.300">
    <property type="entry name" value="P-loop containing nucleotide triphosphate hydrolases"/>
    <property type="match status" value="1"/>
</dbReference>
<feature type="transmembrane region" description="Helical" evidence="8">
    <location>
        <begin position="199"/>
        <end position="218"/>
    </location>
</feature>
<gene>
    <name evidence="11" type="ORF">GCM10009838_83370</name>
</gene>